<dbReference type="EMBL" id="CAAALY010256832">
    <property type="protein sequence ID" value="VEL38080.1"/>
    <property type="molecule type" value="Genomic_DNA"/>
</dbReference>
<proteinExistence type="predicted"/>
<evidence type="ECO:0000313" key="2">
    <source>
        <dbReference type="EMBL" id="VEL38080.1"/>
    </source>
</evidence>
<dbReference type="Gene3D" id="1.10.540.10">
    <property type="entry name" value="Acyl-CoA dehydrogenase/oxidase, N-terminal domain"/>
    <property type="match status" value="1"/>
</dbReference>
<keyword evidence="1" id="KW-0812">Transmembrane</keyword>
<protein>
    <recommendedName>
        <fullName evidence="4">Acyl-CoA dehydrogenase/oxidase N-terminal domain-containing protein</fullName>
    </recommendedName>
</protein>
<evidence type="ECO:0000256" key="1">
    <source>
        <dbReference type="SAM" id="Phobius"/>
    </source>
</evidence>
<comment type="caution">
    <text evidence="2">The sequence shown here is derived from an EMBL/GenBank/DDBJ whole genome shotgun (WGS) entry which is preliminary data.</text>
</comment>
<dbReference type="AlphaFoldDB" id="A0A448XJG3"/>
<keyword evidence="1" id="KW-1133">Transmembrane helix</keyword>
<evidence type="ECO:0008006" key="4">
    <source>
        <dbReference type="Google" id="ProtNLM"/>
    </source>
</evidence>
<gene>
    <name evidence="2" type="ORF">PXEA_LOCUS31520</name>
</gene>
<dbReference type="GO" id="GO:0050660">
    <property type="term" value="F:flavin adenine dinucleotide binding"/>
    <property type="evidence" value="ECO:0007669"/>
    <property type="project" value="InterPro"/>
</dbReference>
<dbReference type="SUPFAM" id="SSF56645">
    <property type="entry name" value="Acyl-CoA dehydrogenase NM domain-like"/>
    <property type="match status" value="1"/>
</dbReference>
<keyword evidence="1" id="KW-0472">Membrane</keyword>
<dbReference type="InterPro" id="IPR009100">
    <property type="entry name" value="AcylCoA_DH/oxidase_NM_dom_sf"/>
</dbReference>
<dbReference type="GO" id="GO:0016627">
    <property type="term" value="F:oxidoreductase activity, acting on the CH-CH group of donors"/>
    <property type="evidence" value="ECO:0007669"/>
    <property type="project" value="InterPro"/>
</dbReference>
<name>A0A448XJG3_9PLAT</name>
<evidence type="ECO:0000313" key="3">
    <source>
        <dbReference type="Proteomes" id="UP000784294"/>
    </source>
</evidence>
<organism evidence="2 3">
    <name type="scientific">Protopolystoma xenopodis</name>
    <dbReference type="NCBI Taxonomy" id="117903"/>
    <lineage>
        <taxon>Eukaryota</taxon>
        <taxon>Metazoa</taxon>
        <taxon>Spiralia</taxon>
        <taxon>Lophotrochozoa</taxon>
        <taxon>Platyhelminthes</taxon>
        <taxon>Monogenea</taxon>
        <taxon>Polyopisthocotylea</taxon>
        <taxon>Polystomatidea</taxon>
        <taxon>Polystomatidae</taxon>
        <taxon>Protopolystoma</taxon>
    </lineage>
</organism>
<reference evidence="2" key="1">
    <citation type="submission" date="2018-11" db="EMBL/GenBank/DDBJ databases">
        <authorList>
            <consortium name="Pathogen Informatics"/>
        </authorList>
    </citation>
    <scope>NUCLEOTIDE SEQUENCE</scope>
</reference>
<feature type="transmembrane region" description="Helical" evidence="1">
    <location>
        <begin position="67"/>
        <end position="87"/>
    </location>
</feature>
<dbReference type="Proteomes" id="UP000784294">
    <property type="component" value="Unassembled WGS sequence"/>
</dbReference>
<sequence length="88" mass="9463">MPLVDSASLDASGELPTHLHQHLAGLGLFGMQTPEFGLGLNNFETARLTEATAVDLSLHNLIATHNFHAVKASYALCCILYLLGFLLD</sequence>
<accession>A0A448XJG3</accession>
<keyword evidence="3" id="KW-1185">Reference proteome</keyword>
<dbReference type="InterPro" id="IPR037069">
    <property type="entry name" value="AcylCoA_DH/ox_N_sf"/>
</dbReference>